<accession>A0ACC2JWJ7</accession>
<sequence>MDDSSPQPPSGILSSAASAGELGAFVNIGIQRPSFPLVNYVQVVLWPAIFTANGLGRKPHLLADRNSVAMTPAPFVALWVSFLKLSPATFNAGMVGLALLTILVIKYTIDVLSFHYDHNFVRDAKGRLPPQYPSFFPYLGAMLPLALDHQRLTDQVSWYRGKLTSNRIVIMGFTYYIFQDRETLIKLFKHKALASAIDMYEYSNNNILGCSKESSEVYRADNSGPFPQPHPRSNVLPHNRVDSITHALAFRGFTGPGMQPATRRFARDVPFRLAAQGISTEWKEVPDFAQFFKDSIGPSSIQCIFGPTLLRLHPTFVENIFKFDKIMPQFTPGLPRFMLPEQHRFRDSIAEQLKSWYKYAREHFDPSMIDADGDGDPIWGSAMIRNRQEHLLKADKHDDDVLAHLDVGLAWATIGNLVISCMFGAYHILSDRTLLKRVRHELQDYLGGRSIHEVDLHQLGRDIPLLSSIYAETMRIHIKIYSAYSSPHEDVDLGKWKLPKGGLALVNSAPSHMDKSFWNTKNGQYPVETFWADRFIVDPADPESGPINPEYRKFLSRPLKANEDMKPYFSLEGCEGAWVPYGGGFSMCPGRFIAKAFMIFSATLLASEYEVQFHDKGIEISNYRYGMGVDDVSKPVPFRIRKRASVI</sequence>
<reference evidence="1" key="1">
    <citation type="submission" date="2022-12" db="EMBL/GenBank/DDBJ databases">
        <title>Genome Sequence of Lasiodiplodia mahajangana.</title>
        <authorList>
            <person name="Buettner E."/>
        </authorList>
    </citation>
    <scope>NUCLEOTIDE SEQUENCE</scope>
    <source>
        <strain evidence="1">VT137</strain>
    </source>
</reference>
<name>A0ACC2JWJ7_9PEZI</name>
<evidence type="ECO:0000313" key="2">
    <source>
        <dbReference type="Proteomes" id="UP001153332"/>
    </source>
</evidence>
<evidence type="ECO:0000313" key="1">
    <source>
        <dbReference type="EMBL" id="KAJ8131899.1"/>
    </source>
</evidence>
<dbReference type="EMBL" id="JAPUUL010000210">
    <property type="protein sequence ID" value="KAJ8131899.1"/>
    <property type="molecule type" value="Genomic_DNA"/>
</dbReference>
<keyword evidence="2" id="KW-1185">Reference proteome</keyword>
<gene>
    <name evidence="1" type="ORF">O1611_g1726</name>
</gene>
<comment type="caution">
    <text evidence="1">The sequence shown here is derived from an EMBL/GenBank/DDBJ whole genome shotgun (WGS) entry which is preliminary data.</text>
</comment>
<organism evidence="1 2">
    <name type="scientific">Lasiodiplodia mahajangana</name>
    <dbReference type="NCBI Taxonomy" id="1108764"/>
    <lineage>
        <taxon>Eukaryota</taxon>
        <taxon>Fungi</taxon>
        <taxon>Dikarya</taxon>
        <taxon>Ascomycota</taxon>
        <taxon>Pezizomycotina</taxon>
        <taxon>Dothideomycetes</taxon>
        <taxon>Dothideomycetes incertae sedis</taxon>
        <taxon>Botryosphaeriales</taxon>
        <taxon>Botryosphaeriaceae</taxon>
        <taxon>Lasiodiplodia</taxon>
    </lineage>
</organism>
<protein>
    <submittedName>
        <fullName evidence="1">Uncharacterized protein</fullName>
    </submittedName>
</protein>
<proteinExistence type="predicted"/>
<dbReference type="Proteomes" id="UP001153332">
    <property type="component" value="Unassembled WGS sequence"/>
</dbReference>